<dbReference type="EMBL" id="CM001223">
    <property type="protein sequence ID" value="KEH24056.1"/>
    <property type="molecule type" value="Genomic_DNA"/>
</dbReference>
<evidence type="ECO:0000313" key="4">
    <source>
        <dbReference type="EnsemblPlants" id="KEH24056"/>
    </source>
</evidence>
<organism evidence="3 5">
    <name type="scientific">Medicago truncatula</name>
    <name type="common">Barrel medic</name>
    <name type="synonym">Medicago tribuloides</name>
    <dbReference type="NCBI Taxonomy" id="3880"/>
    <lineage>
        <taxon>Eukaryota</taxon>
        <taxon>Viridiplantae</taxon>
        <taxon>Streptophyta</taxon>
        <taxon>Embryophyta</taxon>
        <taxon>Tracheophyta</taxon>
        <taxon>Spermatophyta</taxon>
        <taxon>Magnoliopsida</taxon>
        <taxon>eudicotyledons</taxon>
        <taxon>Gunneridae</taxon>
        <taxon>Pentapetalae</taxon>
        <taxon>rosids</taxon>
        <taxon>fabids</taxon>
        <taxon>Fabales</taxon>
        <taxon>Fabaceae</taxon>
        <taxon>Papilionoideae</taxon>
        <taxon>50 kb inversion clade</taxon>
        <taxon>NPAAA clade</taxon>
        <taxon>Hologalegina</taxon>
        <taxon>IRL clade</taxon>
        <taxon>Trifolieae</taxon>
        <taxon>Medicago</taxon>
    </lineage>
</organism>
<dbReference type="SUPFAM" id="SSF51126">
    <property type="entry name" value="Pectin lyase-like"/>
    <property type="match status" value="1"/>
</dbReference>
<evidence type="ECO:0000256" key="1">
    <source>
        <dbReference type="ARBA" id="ARBA00004191"/>
    </source>
</evidence>
<accession>A0A072U3V4</accession>
<evidence type="ECO:0000313" key="3">
    <source>
        <dbReference type="EMBL" id="KEH24056.1"/>
    </source>
</evidence>
<evidence type="ECO:0000256" key="2">
    <source>
        <dbReference type="ARBA" id="ARBA00022512"/>
    </source>
</evidence>
<keyword evidence="2" id="KW-0134">Cell wall</keyword>
<evidence type="ECO:0008006" key="6">
    <source>
        <dbReference type="Google" id="ProtNLM"/>
    </source>
</evidence>
<proteinExistence type="predicted"/>
<dbReference type="STRING" id="3880.A0A072U3V4"/>
<dbReference type="HOGENOM" id="CLU_1063075_0_0_1"/>
<keyword evidence="5" id="KW-1185">Reference proteome</keyword>
<dbReference type="AlphaFoldDB" id="A0A072U3V4"/>
<sequence>MGVVGFDPLGEEVIGSNVPIQGDVGAQAVALRVGGAQAAFYGCGIYGLFHKFYMKSKVDRGWRTFVDKSGNTFVVRCNQDYDDLLLIDGWMRSRETVPQEMDHYMRKTLWHEVILRGSVGENERCLIWYEDYPWHGCFINSISNPKLTGDGGYIRAQGQESLTNKNGFSFVNCHITDTGKTFSSPAIKLQLGFPTYRRRHPQGFRRSSRSNKGRTAVLIQMFLDGGCERGSYLVCTLGLERVCILLCFAGRGWYVDLLRVDG</sequence>
<dbReference type="PANTHER" id="PTHR31321">
    <property type="entry name" value="ACYL-COA THIOESTER HYDROLASE YBHC-RELATED"/>
    <property type="match status" value="1"/>
</dbReference>
<dbReference type="PANTHER" id="PTHR31321:SF73">
    <property type="entry name" value="PECTINESTERASE 14-RELATED"/>
    <property type="match status" value="1"/>
</dbReference>
<protein>
    <recommendedName>
        <fullName evidence="6">Pectinesterase</fullName>
    </recommendedName>
</protein>
<reference evidence="3 5" key="2">
    <citation type="journal article" date="2014" name="BMC Genomics">
        <title>An improved genome release (version Mt4.0) for the model legume Medicago truncatula.</title>
        <authorList>
            <person name="Tang H."/>
            <person name="Krishnakumar V."/>
            <person name="Bidwell S."/>
            <person name="Rosen B."/>
            <person name="Chan A."/>
            <person name="Zhou S."/>
            <person name="Gentzbittel L."/>
            <person name="Childs K.L."/>
            <person name="Yandell M."/>
            <person name="Gundlach H."/>
            <person name="Mayer K.F."/>
            <person name="Schwartz D.C."/>
            <person name="Town C.D."/>
        </authorList>
    </citation>
    <scope>GENOME REANNOTATION</scope>
    <source>
        <strain evidence="3">A17</strain>
        <strain evidence="4 5">cv. Jemalong A17</strain>
    </source>
</reference>
<dbReference type="Proteomes" id="UP000002051">
    <property type="component" value="Unassembled WGS sequence"/>
</dbReference>
<keyword evidence="2" id="KW-0964">Secreted</keyword>
<evidence type="ECO:0000313" key="5">
    <source>
        <dbReference type="Proteomes" id="UP000002051"/>
    </source>
</evidence>
<dbReference type="GO" id="GO:0030599">
    <property type="term" value="F:pectinesterase activity"/>
    <property type="evidence" value="ECO:0000318"/>
    <property type="project" value="GO_Central"/>
</dbReference>
<dbReference type="InterPro" id="IPR012334">
    <property type="entry name" value="Pectin_lyas_fold"/>
</dbReference>
<dbReference type="Gene3D" id="2.160.20.10">
    <property type="entry name" value="Single-stranded right-handed beta-helix, Pectin lyase-like"/>
    <property type="match status" value="1"/>
</dbReference>
<dbReference type="EnsemblPlants" id="KEH24056">
    <property type="protein sequence ID" value="KEH24056"/>
    <property type="gene ID" value="MTR_7g103000"/>
</dbReference>
<gene>
    <name evidence="3" type="ordered locus">MTR_7g103000</name>
</gene>
<reference evidence="4" key="3">
    <citation type="submission" date="2015-04" db="UniProtKB">
        <authorList>
            <consortium name="EnsemblPlants"/>
        </authorList>
    </citation>
    <scope>IDENTIFICATION</scope>
    <source>
        <strain evidence="4">cv. Jemalong A17</strain>
    </source>
</reference>
<dbReference type="PaxDb" id="3880-AES78096"/>
<reference evidence="3 5" key="1">
    <citation type="journal article" date="2011" name="Nature">
        <title>The Medicago genome provides insight into the evolution of rhizobial symbioses.</title>
        <authorList>
            <person name="Young N.D."/>
            <person name="Debelle F."/>
            <person name="Oldroyd G.E."/>
            <person name="Geurts R."/>
            <person name="Cannon S.B."/>
            <person name="Udvardi M.K."/>
            <person name="Benedito V.A."/>
            <person name="Mayer K.F."/>
            <person name="Gouzy J."/>
            <person name="Schoof H."/>
            <person name="Van de Peer Y."/>
            <person name="Proost S."/>
            <person name="Cook D.R."/>
            <person name="Meyers B.C."/>
            <person name="Spannagl M."/>
            <person name="Cheung F."/>
            <person name="De Mita S."/>
            <person name="Krishnakumar V."/>
            <person name="Gundlach H."/>
            <person name="Zhou S."/>
            <person name="Mudge J."/>
            <person name="Bharti A.K."/>
            <person name="Murray J.D."/>
            <person name="Naoumkina M.A."/>
            <person name="Rosen B."/>
            <person name="Silverstein K.A."/>
            <person name="Tang H."/>
            <person name="Rombauts S."/>
            <person name="Zhao P.X."/>
            <person name="Zhou P."/>
            <person name="Barbe V."/>
            <person name="Bardou P."/>
            <person name="Bechner M."/>
            <person name="Bellec A."/>
            <person name="Berger A."/>
            <person name="Berges H."/>
            <person name="Bidwell S."/>
            <person name="Bisseling T."/>
            <person name="Choisne N."/>
            <person name="Couloux A."/>
            <person name="Denny R."/>
            <person name="Deshpande S."/>
            <person name="Dai X."/>
            <person name="Doyle J.J."/>
            <person name="Dudez A.M."/>
            <person name="Farmer A.D."/>
            <person name="Fouteau S."/>
            <person name="Franken C."/>
            <person name="Gibelin C."/>
            <person name="Gish J."/>
            <person name="Goldstein S."/>
            <person name="Gonzalez A.J."/>
            <person name="Green P.J."/>
            <person name="Hallab A."/>
            <person name="Hartog M."/>
            <person name="Hua A."/>
            <person name="Humphray S.J."/>
            <person name="Jeong D.H."/>
            <person name="Jing Y."/>
            <person name="Jocker A."/>
            <person name="Kenton S.M."/>
            <person name="Kim D.J."/>
            <person name="Klee K."/>
            <person name="Lai H."/>
            <person name="Lang C."/>
            <person name="Lin S."/>
            <person name="Macmil S.L."/>
            <person name="Magdelenat G."/>
            <person name="Matthews L."/>
            <person name="McCorrison J."/>
            <person name="Monaghan E.L."/>
            <person name="Mun J.H."/>
            <person name="Najar F.Z."/>
            <person name="Nicholson C."/>
            <person name="Noirot C."/>
            <person name="O'Bleness M."/>
            <person name="Paule C.R."/>
            <person name="Poulain J."/>
            <person name="Prion F."/>
            <person name="Qin B."/>
            <person name="Qu C."/>
            <person name="Retzel E.F."/>
            <person name="Riddle C."/>
            <person name="Sallet E."/>
            <person name="Samain S."/>
            <person name="Samson N."/>
            <person name="Sanders I."/>
            <person name="Saurat O."/>
            <person name="Scarpelli C."/>
            <person name="Schiex T."/>
            <person name="Segurens B."/>
            <person name="Severin A.J."/>
            <person name="Sherrier D.J."/>
            <person name="Shi R."/>
            <person name="Sims S."/>
            <person name="Singer S.R."/>
            <person name="Sinharoy S."/>
            <person name="Sterck L."/>
            <person name="Viollet A."/>
            <person name="Wang B.B."/>
            <person name="Wang K."/>
            <person name="Wang M."/>
            <person name="Wang X."/>
            <person name="Warfsmann J."/>
            <person name="Weissenbach J."/>
            <person name="White D.D."/>
            <person name="White J.D."/>
            <person name="Wiley G.B."/>
            <person name="Wincker P."/>
            <person name="Xing Y."/>
            <person name="Yang L."/>
            <person name="Yao Z."/>
            <person name="Ying F."/>
            <person name="Zhai J."/>
            <person name="Zhou L."/>
            <person name="Zuber A."/>
            <person name="Denarie J."/>
            <person name="Dixon R.A."/>
            <person name="May G.D."/>
            <person name="Schwartz D.C."/>
            <person name="Rogers J."/>
            <person name="Quetier F."/>
            <person name="Town C.D."/>
            <person name="Roe B.A."/>
        </authorList>
    </citation>
    <scope>NUCLEOTIDE SEQUENCE [LARGE SCALE GENOMIC DNA]</scope>
    <source>
        <strain evidence="3">A17</strain>
        <strain evidence="4 5">cv. Jemalong A17</strain>
    </source>
</reference>
<dbReference type="GO" id="GO:0045490">
    <property type="term" value="P:pectin catabolic process"/>
    <property type="evidence" value="ECO:0000318"/>
    <property type="project" value="GO_Central"/>
</dbReference>
<dbReference type="InterPro" id="IPR011050">
    <property type="entry name" value="Pectin_lyase_fold/virulence"/>
</dbReference>
<comment type="subcellular location">
    <subcellularLocation>
        <location evidence="1">Secreted</location>
        <location evidence="1">Cell wall</location>
    </subcellularLocation>
</comment>
<name>A0A072U3V4_MEDTR</name>